<dbReference type="PANTHER" id="PTHR43228">
    <property type="entry name" value="TWO-COMPONENT RESPONSE REGULATOR"/>
    <property type="match status" value="1"/>
</dbReference>
<dbReference type="EMBL" id="JAQHXR010000002">
    <property type="protein sequence ID" value="MDA3969030.1"/>
    <property type="molecule type" value="Genomic_DNA"/>
</dbReference>
<evidence type="ECO:0000259" key="2">
    <source>
        <dbReference type="PROSITE" id="PS50110"/>
    </source>
</evidence>
<comment type="caution">
    <text evidence="3">The sequence shown here is derived from an EMBL/GenBank/DDBJ whole genome shotgun (WGS) entry which is preliminary data.</text>
</comment>
<dbReference type="SMART" id="SM00448">
    <property type="entry name" value="REC"/>
    <property type="match status" value="1"/>
</dbReference>
<dbReference type="InterPro" id="IPR036390">
    <property type="entry name" value="WH_DNA-bd_sf"/>
</dbReference>
<sequence length="226" mass="26006">MIPKSSEKMLKKLRVLYVEDEEDILKFASMVLEDYVEHLYVARNGREALEILGKVPMDLVVTDILMPKMNGIELIREIKKNSNWDISVIVATAHTETNYLLECIELRVDGYILKPIDVEELLKCILRSVLVKIQASEIESKNILFNAISVFVGGKKIEIIKYLMENSNEDNIFYGSYEDIVQDVGVSKPTVVKTFKQLIDTGLLVRLKNKVYKFQPNISKYKDNQK</sequence>
<evidence type="ECO:0000313" key="3">
    <source>
        <dbReference type="EMBL" id="MDA3969030.1"/>
    </source>
</evidence>
<dbReference type="InterPro" id="IPR011006">
    <property type="entry name" value="CheY-like_superfamily"/>
</dbReference>
<dbReference type="Pfam" id="PF00072">
    <property type="entry name" value="Response_reg"/>
    <property type="match status" value="1"/>
</dbReference>
<name>A0ABT4VEC9_9HELI</name>
<organism evidence="3 4">
    <name type="scientific">Helicobacter ibis</name>
    <dbReference type="NCBI Taxonomy" id="2962633"/>
    <lineage>
        <taxon>Bacteria</taxon>
        <taxon>Pseudomonadati</taxon>
        <taxon>Campylobacterota</taxon>
        <taxon>Epsilonproteobacteria</taxon>
        <taxon>Campylobacterales</taxon>
        <taxon>Helicobacteraceae</taxon>
        <taxon>Helicobacter</taxon>
    </lineage>
</organism>
<gene>
    <name evidence="3" type="ORF">PF021_04995</name>
</gene>
<keyword evidence="4" id="KW-1185">Reference proteome</keyword>
<keyword evidence="1" id="KW-0597">Phosphoprotein</keyword>
<dbReference type="InterPro" id="IPR052048">
    <property type="entry name" value="ST_Response_Regulator"/>
</dbReference>
<proteinExistence type="predicted"/>
<accession>A0ABT4VEC9</accession>
<feature type="domain" description="Response regulatory" evidence="2">
    <location>
        <begin position="14"/>
        <end position="129"/>
    </location>
</feature>
<dbReference type="CDD" id="cd17536">
    <property type="entry name" value="REC_YesN-like"/>
    <property type="match status" value="1"/>
</dbReference>
<evidence type="ECO:0000256" key="1">
    <source>
        <dbReference type="PROSITE-ProRule" id="PRU00169"/>
    </source>
</evidence>
<dbReference type="SUPFAM" id="SSF46785">
    <property type="entry name" value="Winged helix' DNA-binding domain"/>
    <property type="match status" value="1"/>
</dbReference>
<reference evidence="3 4" key="1">
    <citation type="submission" date="2023-01" db="EMBL/GenBank/DDBJ databases">
        <title>Description of Helicobacter ibis sp. nov. isolated from faecal droppings of black-faced ibis (Theristicus melanopis).</title>
        <authorList>
            <person name="Lopez-Cantillo M."/>
            <person name="Vidal-Veuthey B."/>
            <person name="Mella A."/>
            <person name="De La Haba R."/>
            <person name="Collado L."/>
        </authorList>
    </citation>
    <scope>NUCLEOTIDE SEQUENCE [LARGE SCALE GENOMIC DNA]</scope>
    <source>
        <strain evidence="3 4">A82</strain>
    </source>
</reference>
<dbReference type="PROSITE" id="PS50110">
    <property type="entry name" value="RESPONSE_REGULATORY"/>
    <property type="match status" value="1"/>
</dbReference>
<dbReference type="InterPro" id="IPR008813">
    <property type="entry name" value="Plasmid_replication_RepL"/>
</dbReference>
<dbReference type="Gene3D" id="3.40.50.2300">
    <property type="match status" value="1"/>
</dbReference>
<evidence type="ECO:0000313" key="4">
    <source>
        <dbReference type="Proteomes" id="UP001210261"/>
    </source>
</evidence>
<dbReference type="PANTHER" id="PTHR43228:SF1">
    <property type="entry name" value="TWO-COMPONENT RESPONSE REGULATOR ARR22"/>
    <property type="match status" value="1"/>
</dbReference>
<dbReference type="Pfam" id="PF05732">
    <property type="entry name" value="RepL"/>
    <property type="match status" value="1"/>
</dbReference>
<protein>
    <submittedName>
        <fullName evidence="3">Response regulator</fullName>
    </submittedName>
</protein>
<dbReference type="SUPFAM" id="SSF52172">
    <property type="entry name" value="CheY-like"/>
    <property type="match status" value="1"/>
</dbReference>
<feature type="modified residue" description="4-aspartylphosphate" evidence="1">
    <location>
        <position position="63"/>
    </location>
</feature>
<dbReference type="InterPro" id="IPR001789">
    <property type="entry name" value="Sig_transdc_resp-reg_receiver"/>
</dbReference>
<dbReference type="Proteomes" id="UP001210261">
    <property type="component" value="Unassembled WGS sequence"/>
</dbReference>